<dbReference type="GO" id="GO:0016158">
    <property type="term" value="F:inositol hexakisphosphate 3-phosphatase activity"/>
    <property type="evidence" value="ECO:0007669"/>
    <property type="project" value="InterPro"/>
</dbReference>
<dbReference type="EMBL" id="JABFTS010000004">
    <property type="protein sequence ID" value="MCE8052156.1"/>
    <property type="molecule type" value="Genomic_DNA"/>
</dbReference>
<name>A0AAW4YVW6_9GAMM</name>
<dbReference type="AlphaFoldDB" id="A0AAW4YVW6"/>
<dbReference type="SUPFAM" id="SSF50956">
    <property type="entry name" value="Thermostable phytase (3-phytase)"/>
    <property type="match status" value="1"/>
</dbReference>
<gene>
    <name evidence="3" type="ORF">HOP61_12675</name>
</gene>
<sequence length="359" mass="39210">MSLRNLTSWRSFKYLIGLACLVGAGWMLVWPGATTSPAASQALVIISAEGETVPVESGGDAADDPAIWYNAQAPELSLVLGTDKRRGLEVYDLAGERVQSLPVGRLNNVDLRQDVLLDGRRRDIAVATHRDTDSLAVFEIDASGEVSLIGKVATDLSEIYGVCLYRHGEELHVFTNGKDGSYLQHRLDIVQGGPQVELLRSFQLDSQPEGCVADDQRSLLFVGEEAFGVWVMQAAPDATTGRELVIEATSPLKPDIEGLALYGDRYLIVSSQGNHRFAVLDASPPYRLRGMFRIDEDGERGIGSVRETDGIEVSDLSFGERFPLGLMVVQSGRNVSTNQNFKYLNWAQIAEALELSVPQ</sequence>
<dbReference type="Pfam" id="PF02333">
    <property type="entry name" value="Phytase"/>
    <property type="match status" value="1"/>
</dbReference>
<feature type="domain" description="BPP" evidence="2">
    <location>
        <begin position="36"/>
        <end position="353"/>
    </location>
</feature>
<dbReference type="PROSITE" id="PS51662">
    <property type="entry name" value="BP_PHYTASE"/>
    <property type="match status" value="1"/>
</dbReference>
<evidence type="ECO:0000259" key="2">
    <source>
        <dbReference type="PROSITE" id="PS51662"/>
    </source>
</evidence>
<accession>A0AAW4YVW6</accession>
<dbReference type="InterPro" id="IPR011042">
    <property type="entry name" value="6-blade_b-propeller_TolB-like"/>
</dbReference>
<evidence type="ECO:0000313" key="4">
    <source>
        <dbReference type="Proteomes" id="UP001320178"/>
    </source>
</evidence>
<keyword evidence="1" id="KW-1133">Transmembrane helix</keyword>
<feature type="transmembrane region" description="Helical" evidence="1">
    <location>
        <begin position="12"/>
        <end position="33"/>
    </location>
</feature>
<dbReference type="Gene3D" id="2.120.10.30">
    <property type="entry name" value="TolB, C-terminal domain"/>
    <property type="match status" value="1"/>
</dbReference>
<dbReference type="InterPro" id="IPR003431">
    <property type="entry name" value="B-propeller_Phytase"/>
</dbReference>
<evidence type="ECO:0000313" key="3">
    <source>
        <dbReference type="EMBL" id="MCE8052156.1"/>
    </source>
</evidence>
<keyword evidence="1" id="KW-0472">Membrane</keyword>
<reference evidence="3" key="1">
    <citation type="submission" date="2020-05" db="EMBL/GenBank/DDBJ databases">
        <authorList>
            <person name="Wang L."/>
            <person name="Shao Z."/>
        </authorList>
    </citation>
    <scope>NUCLEOTIDE SEQUENCE</scope>
    <source>
        <strain evidence="3">MCCC 1A05776</strain>
    </source>
</reference>
<reference evidence="3" key="2">
    <citation type="journal article" date="2021" name="Front. Microbiol.">
        <title>Aerobic Denitrification and Heterotrophic Sulfur Oxidation in the Genus Halomonas Revealed by Six Novel Species Characterizations and Genome-Based Analysis.</title>
        <authorList>
            <person name="Wang L."/>
            <person name="Shao Z."/>
        </authorList>
    </citation>
    <scope>NUCLEOTIDE SEQUENCE</scope>
    <source>
        <strain evidence="3">MCCC 1A05776</strain>
    </source>
</reference>
<proteinExistence type="predicted"/>
<dbReference type="RefSeq" id="WP_103969298.1">
    <property type="nucleotide sequence ID" value="NZ_FNVC01000012.1"/>
</dbReference>
<comment type="caution">
    <text evidence="3">The sequence shown here is derived from an EMBL/GenBank/DDBJ whole genome shotgun (WGS) entry which is preliminary data.</text>
</comment>
<protein>
    <submittedName>
        <fullName evidence="3">Phytase</fullName>
    </submittedName>
</protein>
<evidence type="ECO:0000256" key="1">
    <source>
        <dbReference type="SAM" id="Phobius"/>
    </source>
</evidence>
<dbReference type="Proteomes" id="UP001320178">
    <property type="component" value="Unassembled WGS sequence"/>
</dbReference>
<keyword evidence="1" id="KW-0812">Transmembrane</keyword>
<organism evidence="3 4">
    <name type="scientific">Billgrantia desiderata</name>
    <dbReference type="NCBI Taxonomy" id="52021"/>
    <lineage>
        <taxon>Bacteria</taxon>
        <taxon>Pseudomonadati</taxon>
        <taxon>Pseudomonadota</taxon>
        <taxon>Gammaproteobacteria</taxon>
        <taxon>Oceanospirillales</taxon>
        <taxon>Halomonadaceae</taxon>
        <taxon>Billgrantia</taxon>
    </lineage>
</organism>